<protein>
    <submittedName>
        <fullName evidence="1">Uncharacterized protein</fullName>
    </submittedName>
</protein>
<accession>A0A368KQB5</accession>
<organism evidence="1 2">
    <name type="scientific">Bremerella cremea</name>
    <dbReference type="NCBI Taxonomy" id="1031537"/>
    <lineage>
        <taxon>Bacteria</taxon>
        <taxon>Pseudomonadati</taxon>
        <taxon>Planctomycetota</taxon>
        <taxon>Planctomycetia</taxon>
        <taxon>Pirellulales</taxon>
        <taxon>Pirellulaceae</taxon>
        <taxon>Bremerella</taxon>
    </lineage>
</organism>
<reference evidence="1 2" key="1">
    <citation type="submission" date="2018-07" db="EMBL/GenBank/DDBJ databases">
        <title>Comparative genomes isolates from brazilian mangrove.</title>
        <authorList>
            <person name="De Araujo J.E."/>
            <person name="Taketani R.G."/>
            <person name="Silva M.C.P."/>
            <person name="Lourenco M.V."/>
            <person name="Oliveira V.M."/>
            <person name="Andreote F.D."/>
        </authorList>
    </citation>
    <scope>NUCLEOTIDE SEQUENCE [LARGE SCALE GENOMIC DNA]</scope>
    <source>
        <strain evidence="1 2">HEX PRIS-MGV</strain>
    </source>
</reference>
<proteinExistence type="predicted"/>
<dbReference type="Proteomes" id="UP000253562">
    <property type="component" value="Unassembled WGS sequence"/>
</dbReference>
<sequence length="252" mass="28654">MGNNPDKRKYEDLPRRDWSENDVRDLRELNLDDLYSWLPSIMHAESLSGPWRVQLALDLLEHEQARSHRARVWDCLAICARVAPLSSFQDAACLAWSLIDLSANDDASNAELCSIQDFLSDLRTFAYDASSDSAEIRTHSFTASRFEVFKVFRAMCSYNDIGTAGQLAVTLAAEMDFVLRESSINGISIIYSRPDCDPSSLGSLRTAFARTLRQHECDPHWYVRKANDNALFFQEQFNQEYPPSETPPVDES</sequence>
<dbReference type="AlphaFoldDB" id="A0A368KQB5"/>
<dbReference type="EMBL" id="QPEX01000027">
    <property type="protein sequence ID" value="RCS48272.1"/>
    <property type="molecule type" value="Genomic_DNA"/>
</dbReference>
<evidence type="ECO:0000313" key="1">
    <source>
        <dbReference type="EMBL" id="RCS48272.1"/>
    </source>
</evidence>
<name>A0A368KQB5_9BACT</name>
<comment type="caution">
    <text evidence="1">The sequence shown here is derived from an EMBL/GenBank/DDBJ whole genome shotgun (WGS) entry which is preliminary data.</text>
</comment>
<evidence type="ECO:0000313" key="2">
    <source>
        <dbReference type="Proteomes" id="UP000253562"/>
    </source>
</evidence>
<gene>
    <name evidence="1" type="ORF">DTL42_13810</name>
</gene>